<keyword evidence="1" id="KW-0547">Nucleotide-binding</keyword>
<dbReference type="Proteomes" id="UP000465221">
    <property type="component" value="Unassembled WGS sequence"/>
</dbReference>
<dbReference type="PROSITE" id="PS51192">
    <property type="entry name" value="HELICASE_ATP_BIND_1"/>
    <property type="match status" value="1"/>
</dbReference>
<dbReference type="Pfam" id="PF00270">
    <property type="entry name" value="DEAD"/>
    <property type="match status" value="1"/>
</dbReference>
<evidence type="ECO:0000256" key="3">
    <source>
        <dbReference type="ARBA" id="ARBA00022806"/>
    </source>
</evidence>
<feature type="compositionally biased region" description="Polar residues" evidence="5">
    <location>
        <begin position="1288"/>
        <end position="1302"/>
    </location>
</feature>
<evidence type="ECO:0000313" key="9">
    <source>
        <dbReference type="Proteomes" id="UP000465221"/>
    </source>
</evidence>
<proteinExistence type="predicted"/>
<dbReference type="PANTHER" id="PTHR44533">
    <property type="entry name" value="DEAD/H RNA HELICASE, PUTATIVE-RELATED"/>
    <property type="match status" value="1"/>
</dbReference>
<dbReference type="InterPro" id="IPR011545">
    <property type="entry name" value="DEAD/DEAH_box_helicase_dom"/>
</dbReference>
<keyword evidence="4" id="KW-0067">ATP-binding</keyword>
<evidence type="ECO:0000256" key="4">
    <source>
        <dbReference type="ARBA" id="ARBA00022840"/>
    </source>
</evidence>
<dbReference type="InterPro" id="IPR014001">
    <property type="entry name" value="Helicase_ATP-bd"/>
</dbReference>
<dbReference type="GO" id="GO:0004386">
    <property type="term" value="F:helicase activity"/>
    <property type="evidence" value="ECO:0007669"/>
    <property type="project" value="UniProtKB-KW"/>
</dbReference>
<dbReference type="PROSITE" id="PS51194">
    <property type="entry name" value="HELICASE_CTER"/>
    <property type="match status" value="1"/>
</dbReference>
<evidence type="ECO:0000256" key="2">
    <source>
        <dbReference type="ARBA" id="ARBA00022801"/>
    </source>
</evidence>
<feature type="region of interest" description="Disordered" evidence="5">
    <location>
        <begin position="736"/>
        <end position="779"/>
    </location>
</feature>
<feature type="domain" description="Helicase C-terminal" evidence="7">
    <location>
        <begin position="757"/>
        <end position="930"/>
    </location>
</feature>
<dbReference type="PANTHER" id="PTHR44533:SF4">
    <property type="entry name" value="DEAD_H RNA HELICASE, PUTATIVE-RELATED"/>
    <property type="match status" value="1"/>
</dbReference>
<protein>
    <submittedName>
        <fullName evidence="8">Uncharacterized helicase C694.02</fullName>
    </submittedName>
</protein>
<evidence type="ECO:0000259" key="6">
    <source>
        <dbReference type="PROSITE" id="PS51192"/>
    </source>
</evidence>
<comment type="caution">
    <text evidence="8">The sequence shown here is derived from an EMBL/GenBank/DDBJ whole genome shotgun (WGS) entry which is preliminary data.</text>
</comment>
<dbReference type="SUPFAM" id="SSF52540">
    <property type="entry name" value="P-loop containing nucleoside triphosphate hydrolases"/>
    <property type="match status" value="1"/>
</dbReference>
<name>A0A8H3N929_9EURO</name>
<keyword evidence="2" id="KW-0378">Hydrolase</keyword>
<sequence length="1368" mass="156375">MDDMREWYASLSSQVLDLCLDDPALDFKSGFQLLQGVYNVERLLFKFLSTKCNFHIVFFDENQGISTKAPSNINRSKYQLAREIIYQHLKMHIQDQYPDLQVLRFSSMRSPEFHQYVETYSVYFVMCHNGVLQDRRRLIDDTLRVIGNMMTLGLDVAIINEIEWRDSKILTRVIQASSSTRQFIESEAKDKTKKPPYFSMCTQVLQSIAETNGPQVDDVRAFLDRQESRKRVFLEPELRLYLLTLLVVLWQKETSPQEEDKLVASARDVWDQIRTLRHKINFMTHEMYSMFHDICFALNYASWTGAQPDDRVGFEPDKWQKDVLDELDKNHSVFVVAPTSAGKTFISFYAMSKVLQEDDAGVLVYVAPTKALVNQIGAEIHARFRKRYPGPEQTVWAISTRDVRINDPLKCQILVTVPHFLQIMLLSSSNATTWAPRVKCIIFDEIHSIGHTEDGLVWEQLLLLAPCRIIALSATVGNPSEFADWLQSTQNNMGVTLKLIQHTQRYSDLRKYFYMPADRPFVGLSRSRHKGLLEPKYIEGLQPLHPITSLLSKQRQIPEDLSLEPRDCYTLWRCMVKYSSVDFPVPESLSPQLALPSFIRRSDVYEWEAQLKELLSTWMQDCHSPFEMVQSDLEAIFAPAQRLNISESNEENPSDLVAPERQLTTKELCTSVFPLLVDLHFQNALPALLFNYARTTCEKIATTTLEHLVKAEDKYKSGASWRQKVAEYEKYRKLTTKKAQNGEKSKKKSNTKQSREETESTAKDVEEDNSPFKRFDPDRPLEQFSFADTHKFDWSELLEEIEMMKGRKVKPLLLEALKRGVGVHHAGLNRRYRQCVERLFRAGFLRVVVATGTLALGINMPCSTVVFCGDSVFLTALNFRQAAGRAGRRGFDLLGNVIFHGIPRHKAYQLMSSRLPDLNGHFPITTSLVLRLFILLHNSKESPYAVRAINSLLSQPRINFGSAESKDKVLHHLRFSIEYLRRQGLLGRRGEPIRLASSIAHLYYTENSAFAFHALLRACYFEELCKQHRKNTEKKLRTLMIVLAHLFGRKSLGYRYEELLTRRQELKSPSVVLLPPLPPNAVSAIRAHNQSILRTYTAYVETFVKQHLKEPECELPLSKVPVGGSGDRQLSRLLGVLEANQSRSAFVGLSGHGDQFKSMNDLCNSVRSGVFLEQSVIPHLDVYPDGGMAPLNAYLYDFFSHGCVEPLEVANFISRSDTWFLLNDFSLILATIIVSLQVYLDPELKSSCSEEMFASDDSSSTPSVEDGEDEIFDAQSAGQNVESKRTDNQVPQVRQSLGNTRATIDEEVVEKWDEGMSDDSDPFSDEDSTTEAPGILHEDRASMVSLEVLSAFRELKEQFDEKFHAIFA</sequence>
<dbReference type="SMART" id="SM00487">
    <property type="entry name" value="DEXDc"/>
    <property type="match status" value="1"/>
</dbReference>
<dbReference type="InterPro" id="IPR001650">
    <property type="entry name" value="Helicase_C-like"/>
</dbReference>
<keyword evidence="3 8" id="KW-0347">Helicase</keyword>
<dbReference type="SMART" id="SM00490">
    <property type="entry name" value="HELICc"/>
    <property type="match status" value="1"/>
</dbReference>
<feature type="compositionally biased region" description="Basic and acidic residues" evidence="5">
    <location>
        <begin position="753"/>
        <end position="779"/>
    </location>
</feature>
<evidence type="ECO:0000313" key="8">
    <source>
        <dbReference type="EMBL" id="GFF27322.1"/>
    </source>
</evidence>
<evidence type="ECO:0000259" key="7">
    <source>
        <dbReference type="PROSITE" id="PS51194"/>
    </source>
</evidence>
<dbReference type="GO" id="GO:0005524">
    <property type="term" value="F:ATP binding"/>
    <property type="evidence" value="ECO:0007669"/>
    <property type="project" value="UniProtKB-KW"/>
</dbReference>
<feature type="region of interest" description="Disordered" evidence="5">
    <location>
        <begin position="1277"/>
        <end position="1333"/>
    </location>
</feature>
<dbReference type="GO" id="GO:0005737">
    <property type="term" value="C:cytoplasm"/>
    <property type="evidence" value="ECO:0007669"/>
    <property type="project" value="TreeGrafter"/>
</dbReference>
<dbReference type="Gene3D" id="3.40.50.300">
    <property type="entry name" value="P-loop containing nucleotide triphosphate hydrolases"/>
    <property type="match status" value="2"/>
</dbReference>
<feature type="domain" description="Helicase ATP-binding" evidence="6">
    <location>
        <begin position="324"/>
        <end position="494"/>
    </location>
</feature>
<gene>
    <name evidence="8" type="ORF">IFM46972_02040</name>
</gene>
<dbReference type="Pfam" id="PF00271">
    <property type="entry name" value="Helicase_C"/>
    <property type="match status" value="1"/>
</dbReference>
<evidence type="ECO:0000256" key="1">
    <source>
        <dbReference type="ARBA" id="ARBA00022741"/>
    </source>
</evidence>
<organism evidence="8 9">
    <name type="scientific">Aspergillus udagawae</name>
    <dbReference type="NCBI Taxonomy" id="91492"/>
    <lineage>
        <taxon>Eukaryota</taxon>
        <taxon>Fungi</taxon>
        <taxon>Dikarya</taxon>
        <taxon>Ascomycota</taxon>
        <taxon>Pezizomycotina</taxon>
        <taxon>Eurotiomycetes</taxon>
        <taxon>Eurotiomycetidae</taxon>
        <taxon>Eurotiales</taxon>
        <taxon>Aspergillaceae</taxon>
        <taxon>Aspergillus</taxon>
        <taxon>Aspergillus subgen. Fumigati</taxon>
    </lineage>
</organism>
<reference evidence="8 9" key="1">
    <citation type="submission" date="2020-01" db="EMBL/GenBank/DDBJ databases">
        <title>Draft genome sequence of Aspergillus udagawae IFM 46972.</title>
        <authorList>
            <person name="Takahashi H."/>
            <person name="Yaguchi T."/>
        </authorList>
    </citation>
    <scope>NUCLEOTIDE SEQUENCE [LARGE SCALE GENOMIC DNA]</scope>
    <source>
        <strain evidence="8 9">IFM 46972</strain>
    </source>
</reference>
<feature type="compositionally biased region" description="Acidic residues" evidence="5">
    <location>
        <begin position="1315"/>
        <end position="1329"/>
    </location>
</feature>
<dbReference type="EMBL" id="BLKC01000009">
    <property type="protein sequence ID" value="GFF27322.1"/>
    <property type="molecule type" value="Genomic_DNA"/>
</dbReference>
<dbReference type="FunFam" id="3.40.50.300:FF:001039">
    <property type="entry name" value="ATP-dependent RNA helicase DDX60"/>
    <property type="match status" value="1"/>
</dbReference>
<dbReference type="InterPro" id="IPR052431">
    <property type="entry name" value="SKI2_subfamily_helicases"/>
</dbReference>
<evidence type="ECO:0000256" key="5">
    <source>
        <dbReference type="SAM" id="MobiDB-lite"/>
    </source>
</evidence>
<dbReference type="GO" id="GO:0003676">
    <property type="term" value="F:nucleic acid binding"/>
    <property type="evidence" value="ECO:0007669"/>
    <property type="project" value="InterPro"/>
</dbReference>
<accession>A0A8H3N929</accession>
<dbReference type="InterPro" id="IPR059032">
    <property type="entry name" value="WHD_DDX60"/>
</dbReference>
<dbReference type="GO" id="GO:0016787">
    <property type="term" value="F:hydrolase activity"/>
    <property type="evidence" value="ECO:0007669"/>
    <property type="project" value="UniProtKB-KW"/>
</dbReference>
<dbReference type="Pfam" id="PF26076">
    <property type="entry name" value="WHD_DDX60"/>
    <property type="match status" value="1"/>
</dbReference>
<dbReference type="InterPro" id="IPR027417">
    <property type="entry name" value="P-loop_NTPase"/>
</dbReference>